<dbReference type="Gene3D" id="1.10.8.350">
    <property type="entry name" value="Bacterial muramidase"/>
    <property type="match status" value="1"/>
</dbReference>
<dbReference type="Proteomes" id="UP000298225">
    <property type="component" value="Unassembled WGS sequence"/>
</dbReference>
<dbReference type="Pfam" id="PF13406">
    <property type="entry name" value="SLT_2"/>
    <property type="match status" value="1"/>
</dbReference>
<dbReference type="InterPro" id="IPR023346">
    <property type="entry name" value="Lysozyme-like_dom_sf"/>
</dbReference>
<gene>
    <name evidence="3" type="ORF">E4K66_28625</name>
</gene>
<proteinExistence type="predicted"/>
<dbReference type="GO" id="GO:0009253">
    <property type="term" value="P:peptidoglycan catabolic process"/>
    <property type="evidence" value="ECO:0007669"/>
    <property type="project" value="TreeGrafter"/>
</dbReference>
<keyword evidence="4" id="KW-1185">Reference proteome</keyword>
<dbReference type="EMBL" id="SPQU01000016">
    <property type="protein sequence ID" value="TFV35167.1"/>
    <property type="molecule type" value="Genomic_DNA"/>
</dbReference>
<dbReference type="InterPro" id="IPR031304">
    <property type="entry name" value="SLT_2"/>
</dbReference>
<dbReference type="PANTHER" id="PTHR30163">
    <property type="entry name" value="MEMBRANE-BOUND LYTIC MUREIN TRANSGLYCOSYLASE B"/>
    <property type="match status" value="1"/>
</dbReference>
<feature type="signal peptide" evidence="1">
    <location>
        <begin position="1"/>
        <end position="27"/>
    </location>
</feature>
<accession>A0A4Y9KXF0</accession>
<dbReference type="FunFam" id="1.10.8.350:FF:000001">
    <property type="entry name" value="Lytic murein transglycosylase B"/>
    <property type="match status" value="1"/>
</dbReference>
<sequence length="274" mass="29781">MTSTISRLALAAFAISASILSAQPAFAAVACGSGNFDAWLAELKTDAAAKGISQQAIATGLAGVTLDPSVLNRDRSQKVFSQTFEEFSGRMVPPRLQRGSDKMKQYGSVLSRIEQAYGVPGEVLVAIWGLETDYGVNTGKFATIRSLATLAYDCRRSELFRAELMDALRIVQRGDLAPAEMKGAWAGELGQTQFMPSSWMKYAVDFDGNGKRDLLHNAPDVLASTANYLAGYGWQKGKDWQPGSPNFEVLKQWNKSEVYSKTIAYFAAQLARAP</sequence>
<reference evidence="3 4" key="1">
    <citation type="submission" date="2019-03" db="EMBL/GenBank/DDBJ databases">
        <title>Bradyrhizobium strains diversity isolated from Chamaecrista fasciculata.</title>
        <authorList>
            <person name="Urquiaga M.C.O."/>
            <person name="Hungria M."/>
            <person name="Delamuta J.R.M."/>
        </authorList>
    </citation>
    <scope>NUCLEOTIDE SEQUENCE [LARGE SCALE GENOMIC DNA]</scope>
    <source>
        <strain evidence="3 4">CNPSo 3424</strain>
    </source>
</reference>
<dbReference type="RefSeq" id="WP_126257508.1">
    <property type="nucleotide sequence ID" value="NZ_SPQU01000016.1"/>
</dbReference>
<dbReference type="PROSITE" id="PS51257">
    <property type="entry name" value="PROKAR_LIPOPROTEIN"/>
    <property type="match status" value="1"/>
</dbReference>
<keyword evidence="1" id="KW-0732">Signal</keyword>
<dbReference type="CDD" id="cd13399">
    <property type="entry name" value="Slt35-like"/>
    <property type="match status" value="1"/>
</dbReference>
<dbReference type="AlphaFoldDB" id="A0A4Y9KXF0"/>
<evidence type="ECO:0000259" key="2">
    <source>
        <dbReference type="Pfam" id="PF13406"/>
    </source>
</evidence>
<dbReference type="NCBIfam" id="TIGR02283">
    <property type="entry name" value="MltB_2"/>
    <property type="match status" value="1"/>
</dbReference>
<evidence type="ECO:0000313" key="4">
    <source>
        <dbReference type="Proteomes" id="UP000298225"/>
    </source>
</evidence>
<comment type="caution">
    <text evidence="3">The sequence shown here is derived from an EMBL/GenBank/DDBJ whole genome shotgun (WGS) entry which is preliminary data.</text>
</comment>
<dbReference type="GO" id="GO:0008933">
    <property type="term" value="F:peptidoglycan lytic transglycosylase activity"/>
    <property type="evidence" value="ECO:0007669"/>
    <property type="project" value="TreeGrafter"/>
</dbReference>
<feature type="domain" description="Transglycosylase SLT" evidence="2">
    <location>
        <begin position="35"/>
        <end position="241"/>
    </location>
</feature>
<dbReference type="OrthoDB" id="9808544at2"/>
<dbReference type="PANTHER" id="PTHR30163:SF8">
    <property type="entry name" value="LYTIC MUREIN TRANSGLYCOSYLASE"/>
    <property type="match status" value="1"/>
</dbReference>
<dbReference type="InterPro" id="IPR011970">
    <property type="entry name" value="MltB_2"/>
</dbReference>
<dbReference type="InterPro" id="IPR043426">
    <property type="entry name" value="MltB-like"/>
</dbReference>
<protein>
    <submittedName>
        <fullName evidence="3">Lytic murein transglycosylase</fullName>
    </submittedName>
</protein>
<organism evidence="3 4">
    <name type="scientific">Bradyrhizobium frederickii</name>
    <dbReference type="NCBI Taxonomy" id="2560054"/>
    <lineage>
        <taxon>Bacteria</taxon>
        <taxon>Pseudomonadati</taxon>
        <taxon>Pseudomonadota</taxon>
        <taxon>Alphaproteobacteria</taxon>
        <taxon>Hyphomicrobiales</taxon>
        <taxon>Nitrobacteraceae</taxon>
        <taxon>Bradyrhizobium</taxon>
    </lineage>
</organism>
<name>A0A4Y9KXF0_9BRAD</name>
<evidence type="ECO:0000256" key="1">
    <source>
        <dbReference type="SAM" id="SignalP"/>
    </source>
</evidence>
<feature type="chain" id="PRO_5021192565" evidence="1">
    <location>
        <begin position="28"/>
        <end position="274"/>
    </location>
</feature>
<evidence type="ECO:0000313" key="3">
    <source>
        <dbReference type="EMBL" id="TFV35167.1"/>
    </source>
</evidence>
<dbReference type="SUPFAM" id="SSF53955">
    <property type="entry name" value="Lysozyme-like"/>
    <property type="match status" value="1"/>
</dbReference>